<keyword evidence="12" id="KW-1185">Reference proteome</keyword>
<sequence length="424" mass="47907">MSELPVYNSNSEARRRHHNNEVKTNTEQNNFSNGGGDVNSYSFQQFGNFSSLIAPASNIWNAAQSSIQSFAGQITYDFSTEQRISPFSNTSETKDFEDIINLLIDMPFHDRTAEFRTVAKSCQFRHQPNGNILEAKGERDKMLQSSIQFNQLAKRIGRDLSMTCAKMEKLSQLAKNKSLFDDRASEIEELSQTIKQDITGLNKQIANLQQVALQRPGSKINSSKNEQQGQNHSKLVVVGLQSKLASISKTFKNVLEIRTENLKLKRARREKFSQSAAIPSNLPPSANNGNMGSLLLYDDMAASSGSSSFTLDMDRLEQHRIQDQVALIDETDTYHRSRYNAMEGIESSIAELGTIFRQLASLVSEQGEMITRIDSNVEDTAMNVEAAHYELLKYFNNISRNRWLILKVFGVLMAFFIFFVIFMT</sequence>
<dbReference type="PROSITE" id="PS50192">
    <property type="entry name" value="T_SNARE"/>
    <property type="match status" value="1"/>
</dbReference>
<evidence type="ECO:0000313" key="12">
    <source>
        <dbReference type="Proteomes" id="UP000095281"/>
    </source>
</evidence>
<dbReference type="Pfam" id="PF05739">
    <property type="entry name" value="SNARE"/>
    <property type="match status" value="1"/>
</dbReference>
<dbReference type="OMA" id="EANHQTI"/>
<name>A0A1I8C1A3_MELHA</name>
<protein>
    <submittedName>
        <fullName evidence="13">t-SNARE coiled-coil homology domain-containing protein</fullName>
    </submittedName>
</protein>
<dbReference type="GO" id="GO:0005484">
    <property type="term" value="F:SNAP receptor activity"/>
    <property type="evidence" value="ECO:0007669"/>
    <property type="project" value="InterPro"/>
</dbReference>
<accession>A0A1I8C1A3</accession>
<dbReference type="GO" id="GO:0006906">
    <property type="term" value="P:vesicle fusion"/>
    <property type="evidence" value="ECO:0007669"/>
    <property type="project" value="TreeGrafter"/>
</dbReference>
<feature type="domain" description="T-SNARE coiled-coil homology" evidence="11">
    <location>
        <begin position="332"/>
        <end position="394"/>
    </location>
</feature>
<dbReference type="GO" id="GO:0048278">
    <property type="term" value="P:vesicle docking"/>
    <property type="evidence" value="ECO:0007669"/>
    <property type="project" value="TreeGrafter"/>
</dbReference>
<dbReference type="InterPro" id="IPR045242">
    <property type="entry name" value="Syntaxin"/>
</dbReference>
<dbReference type="GO" id="GO:0006886">
    <property type="term" value="P:intracellular protein transport"/>
    <property type="evidence" value="ECO:0007669"/>
    <property type="project" value="InterPro"/>
</dbReference>
<keyword evidence="6 10" id="KW-1133">Transmembrane helix</keyword>
<feature type="transmembrane region" description="Helical" evidence="10">
    <location>
        <begin position="403"/>
        <end position="423"/>
    </location>
</feature>
<evidence type="ECO:0000256" key="5">
    <source>
        <dbReference type="ARBA" id="ARBA00022775"/>
    </source>
</evidence>
<reference evidence="13" key="1">
    <citation type="submission" date="2016-11" db="UniProtKB">
        <authorList>
            <consortium name="WormBaseParasite"/>
        </authorList>
    </citation>
    <scope>IDENTIFICATION</scope>
</reference>
<dbReference type="PANTHER" id="PTHR19957:SF3">
    <property type="entry name" value="SYNTAXIN-5"/>
    <property type="match status" value="1"/>
</dbReference>
<keyword evidence="7" id="KW-0175">Coiled coil</keyword>
<evidence type="ECO:0000313" key="13">
    <source>
        <dbReference type="WBParaSite" id="MhA1_Contig912.frz3.gene26"/>
    </source>
</evidence>
<proteinExistence type="inferred from homology"/>
<evidence type="ECO:0000256" key="10">
    <source>
        <dbReference type="SAM" id="Phobius"/>
    </source>
</evidence>
<dbReference type="InterPro" id="IPR006012">
    <property type="entry name" value="Syntaxin/epimorphin_CS"/>
</dbReference>
<dbReference type="AlphaFoldDB" id="A0A1I8C1A3"/>
<dbReference type="PROSITE" id="PS00914">
    <property type="entry name" value="SYNTAXIN"/>
    <property type="match status" value="1"/>
</dbReference>
<evidence type="ECO:0000256" key="7">
    <source>
        <dbReference type="ARBA" id="ARBA00023054"/>
    </source>
</evidence>
<dbReference type="SUPFAM" id="SSF47661">
    <property type="entry name" value="t-snare proteins"/>
    <property type="match status" value="1"/>
</dbReference>
<evidence type="ECO:0000256" key="8">
    <source>
        <dbReference type="ARBA" id="ARBA00023136"/>
    </source>
</evidence>
<feature type="compositionally biased region" description="Polar residues" evidence="9">
    <location>
        <begin position="22"/>
        <end position="32"/>
    </location>
</feature>
<evidence type="ECO:0000259" key="11">
    <source>
        <dbReference type="PROSITE" id="PS50192"/>
    </source>
</evidence>
<evidence type="ECO:0000256" key="6">
    <source>
        <dbReference type="ARBA" id="ARBA00022989"/>
    </source>
</evidence>
<keyword evidence="5" id="KW-0532">Neurotransmitter transport</keyword>
<dbReference type="GO" id="GO:0000149">
    <property type="term" value="F:SNARE binding"/>
    <property type="evidence" value="ECO:0007669"/>
    <property type="project" value="TreeGrafter"/>
</dbReference>
<dbReference type="GO" id="GO:0006836">
    <property type="term" value="P:neurotransmitter transport"/>
    <property type="evidence" value="ECO:0007669"/>
    <property type="project" value="UniProtKB-KW"/>
</dbReference>
<dbReference type="PANTHER" id="PTHR19957">
    <property type="entry name" value="SYNTAXIN"/>
    <property type="match status" value="1"/>
</dbReference>
<dbReference type="WBParaSite" id="MhA1_Contig912.frz3.gene26">
    <property type="protein sequence ID" value="MhA1_Contig912.frz3.gene26"/>
    <property type="gene ID" value="MhA1_Contig912.frz3.gene26"/>
</dbReference>
<comment type="subcellular location">
    <subcellularLocation>
        <location evidence="1">Membrane</location>
        <topology evidence="1">Single-pass type IV membrane protein</topology>
    </subcellularLocation>
</comment>
<dbReference type="Gene3D" id="1.20.58.70">
    <property type="match status" value="1"/>
</dbReference>
<dbReference type="Proteomes" id="UP000095281">
    <property type="component" value="Unplaced"/>
</dbReference>
<dbReference type="InterPro" id="IPR000727">
    <property type="entry name" value="T_SNARE_dom"/>
</dbReference>
<dbReference type="SMART" id="SM00397">
    <property type="entry name" value="t_SNARE"/>
    <property type="match status" value="1"/>
</dbReference>
<evidence type="ECO:0000256" key="4">
    <source>
        <dbReference type="ARBA" id="ARBA00022692"/>
    </source>
</evidence>
<dbReference type="GO" id="GO:0006888">
    <property type="term" value="P:endoplasmic reticulum to Golgi vesicle-mediated transport"/>
    <property type="evidence" value="ECO:0007669"/>
    <property type="project" value="TreeGrafter"/>
</dbReference>
<keyword evidence="8 10" id="KW-0472">Membrane</keyword>
<dbReference type="InterPro" id="IPR010989">
    <property type="entry name" value="SNARE"/>
</dbReference>
<evidence type="ECO:0000256" key="1">
    <source>
        <dbReference type="ARBA" id="ARBA00004211"/>
    </source>
</evidence>
<dbReference type="GO" id="GO:0000139">
    <property type="term" value="C:Golgi membrane"/>
    <property type="evidence" value="ECO:0007669"/>
    <property type="project" value="TreeGrafter"/>
</dbReference>
<comment type="similarity">
    <text evidence="2">Belongs to the syntaxin family.</text>
</comment>
<keyword evidence="4 10" id="KW-0812">Transmembrane</keyword>
<keyword evidence="3" id="KW-0813">Transport</keyword>
<evidence type="ECO:0000256" key="2">
    <source>
        <dbReference type="ARBA" id="ARBA00009063"/>
    </source>
</evidence>
<dbReference type="GO" id="GO:0031201">
    <property type="term" value="C:SNARE complex"/>
    <property type="evidence" value="ECO:0007669"/>
    <property type="project" value="TreeGrafter"/>
</dbReference>
<evidence type="ECO:0000256" key="3">
    <source>
        <dbReference type="ARBA" id="ARBA00022448"/>
    </source>
</evidence>
<dbReference type="CDD" id="cd15844">
    <property type="entry name" value="SNARE_syntaxin5"/>
    <property type="match status" value="1"/>
</dbReference>
<feature type="region of interest" description="Disordered" evidence="9">
    <location>
        <begin position="1"/>
        <end position="36"/>
    </location>
</feature>
<evidence type="ECO:0000256" key="9">
    <source>
        <dbReference type="SAM" id="MobiDB-lite"/>
    </source>
</evidence>
<organism evidence="12 13">
    <name type="scientific">Meloidogyne hapla</name>
    <name type="common">Root-knot nematode worm</name>
    <dbReference type="NCBI Taxonomy" id="6305"/>
    <lineage>
        <taxon>Eukaryota</taxon>
        <taxon>Metazoa</taxon>
        <taxon>Ecdysozoa</taxon>
        <taxon>Nematoda</taxon>
        <taxon>Chromadorea</taxon>
        <taxon>Rhabditida</taxon>
        <taxon>Tylenchina</taxon>
        <taxon>Tylenchomorpha</taxon>
        <taxon>Tylenchoidea</taxon>
        <taxon>Meloidogynidae</taxon>
        <taxon>Meloidogyninae</taxon>
        <taxon>Meloidogyne</taxon>
    </lineage>
</organism>